<reference evidence="1" key="1">
    <citation type="submission" date="2013-07" db="EMBL/GenBank/DDBJ databases">
        <title>The genome of an arbuscular mycorrhizal fungus provides insights into the evolution of the oldest plant symbiosis.</title>
        <authorList>
            <consortium name="DOE Joint Genome Institute"/>
            <person name="Tisserant E."/>
            <person name="Malbreil M."/>
            <person name="Kuo A."/>
            <person name="Kohler A."/>
            <person name="Symeonidi A."/>
            <person name="Balestrini R."/>
            <person name="Charron P."/>
            <person name="Duensing N."/>
            <person name="Frei-dit-Frey N."/>
            <person name="Gianinazzi-Pearson V."/>
            <person name="Gilbert B."/>
            <person name="Handa Y."/>
            <person name="Hijri M."/>
            <person name="Kaul R."/>
            <person name="Kawaguchi M."/>
            <person name="Krajinski F."/>
            <person name="Lammers P."/>
            <person name="Lapierre D."/>
            <person name="Masclaux F.G."/>
            <person name="Murat C."/>
            <person name="Morin E."/>
            <person name="Ndikumana S."/>
            <person name="Pagni M."/>
            <person name="Petitpierre D."/>
            <person name="Requena N."/>
            <person name="Rosikiewicz P."/>
            <person name="Riley R."/>
            <person name="Saito K."/>
            <person name="San Clemente H."/>
            <person name="Shapiro H."/>
            <person name="van Tuinen D."/>
            <person name="Becard G."/>
            <person name="Bonfante P."/>
            <person name="Paszkowski U."/>
            <person name="Shachar-Hill Y."/>
            <person name="Young J.P."/>
            <person name="Sanders I.R."/>
            <person name="Henrissat B."/>
            <person name="Rensing S.A."/>
            <person name="Grigoriev I.V."/>
            <person name="Corradi N."/>
            <person name="Roux C."/>
            <person name="Martin F."/>
        </authorList>
    </citation>
    <scope>NUCLEOTIDE SEQUENCE</scope>
    <source>
        <strain evidence="1">DAOM 197198</strain>
    </source>
</reference>
<name>U9UA58_RHIID</name>
<feature type="non-terminal residue" evidence="1">
    <location>
        <position position="1"/>
    </location>
</feature>
<evidence type="ECO:0000313" key="1">
    <source>
        <dbReference type="EMBL" id="ESA17270.1"/>
    </source>
</evidence>
<sequence>DLEFGEMGCNFMLPFLFLDMANFETGKWVINWGFFLLVFCFRNFSNVRLSLRHSLCFLDFEIMCNKSHLENFSIRNSGSGLGRIVSIQIGKSVALIYTIKEILEF</sequence>
<dbReference type="AlphaFoldDB" id="U9UA58"/>
<dbReference type="HOGENOM" id="CLU_2243036_0_0_1"/>
<protein>
    <submittedName>
        <fullName evidence="1">Uncharacterized protein</fullName>
    </submittedName>
</protein>
<proteinExistence type="predicted"/>
<dbReference type="EMBL" id="KI280345">
    <property type="protein sequence ID" value="ESA17270.1"/>
    <property type="molecule type" value="Genomic_DNA"/>
</dbReference>
<organism evidence="1">
    <name type="scientific">Rhizophagus irregularis (strain DAOM 181602 / DAOM 197198 / MUCL 43194)</name>
    <name type="common">Arbuscular mycorrhizal fungus</name>
    <name type="synonym">Glomus intraradices</name>
    <dbReference type="NCBI Taxonomy" id="747089"/>
    <lineage>
        <taxon>Eukaryota</taxon>
        <taxon>Fungi</taxon>
        <taxon>Fungi incertae sedis</taxon>
        <taxon>Mucoromycota</taxon>
        <taxon>Glomeromycotina</taxon>
        <taxon>Glomeromycetes</taxon>
        <taxon>Glomerales</taxon>
        <taxon>Glomeraceae</taxon>
        <taxon>Rhizophagus</taxon>
    </lineage>
</organism>
<gene>
    <name evidence="1" type="ORF">GLOINDRAFT_94018</name>
</gene>
<accession>U9UA58</accession>